<dbReference type="InterPro" id="IPR051683">
    <property type="entry name" value="Enoyl-CoA_Hydratase/Isomerase"/>
</dbReference>
<dbReference type="Gene3D" id="3.90.226.10">
    <property type="entry name" value="2-enoyl-CoA Hydratase, Chain A, domain 1"/>
    <property type="match status" value="1"/>
</dbReference>
<dbReference type="Proteomes" id="UP000576969">
    <property type="component" value="Unassembled WGS sequence"/>
</dbReference>
<dbReference type="Pfam" id="PF00378">
    <property type="entry name" value="ECH_1"/>
    <property type="match status" value="1"/>
</dbReference>
<dbReference type="AlphaFoldDB" id="A0A7Y9GL08"/>
<dbReference type="SUPFAM" id="SSF52096">
    <property type="entry name" value="ClpP/crotonase"/>
    <property type="match status" value="1"/>
</dbReference>
<evidence type="ECO:0000313" key="3">
    <source>
        <dbReference type="EMBL" id="NYE18450.1"/>
    </source>
</evidence>
<comment type="similarity">
    <text evidence="1 2">Belongs to the enoyl-CoA hydratase/isomerase family.</text>
</comment>
<evidence type="ECO:0000313" key="4">
    <source>
        <dbReference type="Proteomes" id="UP000576969"/>
    </source>
</evidence>
<dbReference type="InterPro" id="IPR018376">
    <property type="entry name" value="Enoyl-CoA_hyd/isom_CS"/>
</dbReference>
<name>A0A7Y9GL08_9MICO</name>
<dbReference type="CDD" id="cd06558">
    <property type="entry name" value="crotonase-like"/>
    <property type="match status" value="1"/>
</dbReference>
<reference evidence="3 4" key="1">
    <citation type="submission" date="2020-07" db="EMBL/GenBank/DDBJ databases">
        <title>Sequencing the genomes of 1000 actinobacteria strains.</title>
        <authorList>
            <person name="Klenk H.-P."/>
        </authorList>
    </citation>
    <scope>NUCLEOTIDE SEQUENCE [LARGE SCALE GENOMIC DNA]</scope>
    <source>
        <strain evidence="3 4">DSM 24662</strain>
    </source>
</reference>
<organism evidence="3 4">
    <name type="scientific">Microbacterium immunditiarum</name>
    <dbReference type="NCBI Taxonomy" id="337480"/>
    <lineage>
        <taxon>Bacteria</taxon>
        <taxon>Bacillati</taxon>
        <taxon>Actinomycetota</taxon>
        <taxon>Actinomycetes</taxon>
        <taxon>Micrococcales</taxon>
        <taxon>Microbacteriaceae</taxon>
        <taxon>Microbacterium</taxon>
    </lineage>
</organism>
<evidence type="ECO:0000256" key="1">
    <source>
        <dbReference type="ARBA" id="ARBA00005254"/>
    </source>
</evidence>
<dbReference type="PANTHER" id="PTHR42964">
    <property type="entry name" value="ENOYL-COA HYDRATASE"/>
    <property type="match status" value="1"/>
</dbReference>
<proteinExistence type="inferred from homology"/>
<dbReference type="GO" id="GO:0003824">
    <property type="term" value="F:catalytic activity"/>
    <property type="evidence" value="ECO:0007669"/>
    <property type="project" value="InterPro"/>
</dbReference>
<sequence length="251" mass="26647">MEDVVTLEVEGAVARIGLNRPSKRNAYNRAVLARLDEVLASLADDEGVGVVVLFGQGGTFCSGGDLVEVRGLAHGGQDDLQDGWFDPLYGLTRRLTSLPVPTVAAVRGLALAGGLELAMCCDFIVTSDDARLGDQHINAGLIPGGGATQLLAERVGRQRAMELILTGRRVRGQEAAAIGLALWSAAEDEFDARLEDFLSTLTAKRPAAVEAVKLLMSRTFDLEDVRAEMAVAVRDMTSPPTLELLDSFGNG</sequence>
<keyword evidence="4" id="KW-1185">Reference proteome</keyword>
<dbReference type="PANTHER" id="PTHR42964:SF1">
    <property type="entry name" value="POLYKETIDE BIOSYNTHESIS ENOYL-COA HYDRATASE PKSH-RELATED"/>
    <property type="match status" value="1"/>
</dbReference>
<comment type="caution">
    <text evidence="3">The sequence shown here is derived from an EMBL/GenBank/DDBJ whole genome shotgun (WGS) entry which is preliminary data.</text>
</comment>
<protein>
    <submittedName>
        <fullName evidence="3">Enoyl-CoA hydratase/carnithine racemase</fullName>
    </submittedName>
</protein>
<gene>
    <name evidence="3" type="ORF">BJ991_000478</name>
</gene>
<dbReference type="EMBL" id="JACCBV010000001">
    <property type="protein sequence ID" value="NYE18450.1"/>
    <property type="molecule type" value="Genomic_DNA"/>
</dbReference>
<dbReference type="RefSeq" id="WP_179487116.1">
    <property type="nucleotide sequence ID" value="NZ_JACCBV010000001.1"/>
</dbReference>
<dbReference type="InterPro" id="IPR029045">
    <property type="entry name" value="ClpP/crotonase-like_dom_sf"/>
</dbReference>
<evidence type="ECO:0000256" key="2">
    <source>
        <dbReference type="RuleBase" id="RU003707"/>
    </source>
</evidence>
<dbReference type="PROSITE" id="PS00166">
    <property type="entry name" value="ENOYL_COA_HYDRATASE"/>
    <property type="match status" value="1"/>
</dbReference>
<dbReference type="InterPro" id="IPR001753">
    <property type="entry name" value="Enoyl-CoA_hydra/iso"/>
</dbReference>
<accession>A0A7Y9GL08</accession>